<organism evidence="6 7">
    <name type="scientific">Vibrio ouci</name>
    <dbReference type="NCBI Taxonomy" id="2499078"/>
    <lineage>
        <taxon>Bacteria</taxon>
        <taxon>Pseudomonadati</taxon>
        <taxon>Pseudomonadota</taxon>
        <taxon>Gammaproteobacteria</taxon>
        <taxon>Vibrionales</taxon>
        <taxon>Vibrionaceae</taxon>
        <taxon>Vibrio</taxon>
    </lineage>
</organism>
<dbReference type="PANTHER" id="PTHR43369:SF2">
    <property type="entry name" value="PHOSPHORIBOSYLGLYCINAMIDE FORMYLTRANSFERASE"/>
    <property type="match status" value="1"/>
</dbReference>
<accession>A0A4Y8WI95</accession>
<dbReference type="EC" id="2.1.2.2" evidence="2"/>
<evidence type="ECO:0000259" key="5">
    <source>
        <dbReference type="Pfam" id="PF00551"/>
    </source>
</evidence>
<evidence type="ECO:0000256" key="1">
    <source>
        <dbReference type="ARBA" id="ARBA00005054"/>
    </source>
</evidence>
<reference evidence="6 7" key="1">
    <citation type="submission" date="2019-01" db="EMBL/GenBank/DDBJ databases">
        <title>Vibrio BEI176 sp. nov, a marine bacterium isolated from China: eastern marignal seas.</title>
        <authorList>
            <person name="Li B."/>
        </authorList>
    </citation>
    <scope>NUCLEOTIDE SEQUENCE [LARGE SCALE GENOMIC DNA]</scope>
    <source>
        <strain evidence="6 7">BEI176</strain>
    </source>
</reference>
<keyword evidence="7" id="KW-1185">Reference proteome</keyword>
<dbReference type="GO" id="GO:0005829">
    <property type="term" value="C:cytosol"/>
    <property type="evidence" value="ECO:0007669"/>
    <property type="project" value="TreeGrafter"/>
</dbReference>
<dbReference type="PANTHER" id="PTHR43369">
    <property type="entry name" value="PHOSPHORIBOSYLGLYCINAMIDE FORMYLTRANSFERASE"/>
    <property type="match status" value="1"/>
</dbReference>
<dbReference type="Pfam" id="PF00551">
    <property type="entry name" value="Formyl_trans_N"/>
    <property type="match status" value="1"/>
</dbReference>
<comment type="pathway">
    <text evidence="1">Purine metabolism; IMP biosynthesis via de novo pathway; N(2)-formyl-N(1)-(5-phospho-D-ribosyl)glycinamide from N(1)-(5-phospho-D-ribosyl)glycinamide (10-formyl THF route): step 1/1.</text>
</comment>
<evidence type="ECO:0000313" key="6">
    <source>
        <dbReference type="EMBL" id="TFH92403.1"/>
    </source>
</evidence>
<dbReference type="GO" id="GO:0006189">
    <property type="term" value="P:'de novo' IMP biosynthetic process"/>
    <property type="evidence" value="ECO:0007669"/>
    <property type="project" value="TreeGrafter"/>
</dbReference>
<protein>
    <recommendedName>
        <fullName evidence="2">phosphoribosylglycinamide formyltransferase 1</fullName>
        <ecNumber evidence="2">2.1.2.2</ecNumber>
    </recommendedName>
</protein>
<keyword evidence="4" id="KW-0658">Purine biosynthesis</keyword>
<keyword evidence="3" id="KW-0808">Transferase</keyword>
<dbReference type="Gene3D" id="3.40.50.12230">
    <property type="match status" value="1"/>
</dbReference>
<gene>
    <name evidence="6" type="ORF">ELS82_06985</name>
</gene>
<dbReference type="GO" id="GO:0004644">
    <property type="term" value="F:phosphoribosylglycinamide formyltransferase activity"/>
    <property type="evidence" value="ECO:0007669"/>
    <property type="project" value="UniProtKB-EC"/>
</dbReference>
<name>A0A4Y8WI95_9VIBR</name>
<dbReference type="RefSeq" id="WP_134834851.1">
    <property type="nucleotide sequence ID" value="NZ_SATR01000007.1"/>
</dbReference>
<dbReference type="EMBL" id="SATR01000007">
    <property type="protein sequence ID" value="TFH92403.1"/>
    <property type="molecule type" value="Genomic_DNA"/>
</dbReference>
<dbReference type="InterPro" id="IPR002376">
    <property type="entry name" value="Formyl_transf_N"/>
</dbReference>
<dbReference type="SUPFAM" id="SSF53328">
    <property type="entry name" value="Formyltransferase"/>
    <property type="match status" value="1"/>
</dbReference>
<evidence type="ECO:0000256" key="3">
    <source>
        <dbReference type="ARBA" id="ARBA00022679"/>
    </source>
</evidence>
<feature type="domain" description="Formyl transferase N-terminal" evidence="5">
    <location>
        <begin position="58"/>
        <end position="154"/>
    </location>
</feature>
<dbReference type="InterPro" id="IPR036477">
    <property type="entry name" value="Formyl_transf_N_sf"/>
</dbReference>
<dbReference type="OrthoDB" id="9803968at2"/>
<evidence type="ECO:0000256" key="2">
    <source>
        <dbReference type="ARBA" id="ARBA00012254"/>
    </source>
</evidence>
<dbReference type="AlphaFoldDB" id="A0A4Y8WI95"/>
<comment type="caution">
    <text evidence="6">The sequence shown here is derived from an EMBL/GenBank/DDBJ whole genome shotgun (WGS) entry which is preliminary data.</text>
</comment>
<evidence type="ECO:0000256" key="4">
    <source>
        <dbReference type="ARBA" id="ARBA00022755"/>
    </source>
</evidence>
<dbReference type="Proteomes" id="UP000297753">
    <property type="component" value="Unassembled WGS sequence"/>
</dbReference>
<sequence length="410" mass="46945">MSHGTAALIGESDLLLLCKKQLDRVGIHVIAIYSEDPHVTSGVENKDVLHDSFDKFGSWVTEHSVDYLFSIVNPLLIPNHVLESINKYAINYHDSILPSYAGSHAAPWSLYNSEAETGITFHLMNSKSDSGDILLQQTITLDEHDTVESVNKKCGMNALFYFSKLINEIVNDKINLRKQDNRRRSFYHRYKRIRPAGIVTSQIQEQLPYIRAHDYGKSFNPISIPKVLVDGALYHITKDEESGNYLLTQPEITLDGSISLNNIEYLDNKVFRNERRWMNLLRKRPSIKTARKKLCKSDVVQTSKTPTSITHLQTLISLTTSENVFLWFDAKDLLDAEVMNSNLYETFLPVDNIELALEEKERFLRDEFDTFLIDAYERTGLPVPEDANVINIVLGKKGKEYFGFDYVWCA</sequence>
<proteinExistence type="predicted"/>
<evidence type="ECO:0000313" key="7">
    <source>
        <dbReference type="Proteomes" id="UP000297753"/>
    </source>
</evidence>